<accession>A0A1H9DW44</accession>
<protein>
    <submittedName>
        <fullName evidence="1">Uncharacterized protein</fullName>
    </submittedName>
</protein>
<dbReference type="EMBL" id="FOFB01000006">
    <property type="protein sequence ID" value="SEQ17602.1"/>
    <property type="molecule type" value="Genomic_DNA"/>
</dbReference>
<dbReference type="AlphaFoldDB" id="A0A1H9DW44"/>
<name>A0A1H9DW44_9BACT</name>
<dbReference type="Proteomes" id="UP000199021">
    <property type="component" value="Unassembled WGS sequence"/>
</dbReference>
<dbReference type="RefSeq" id="WP_090166831.1">
    <property type="nucleotide sequence ID" value="NZ_FOFB01000006.1"/>
</dbReference>
<dbReference type="STRING" id="478744.SAMN05444359_106152"/>
<evidence type="ECO:0000313" key="2">
    <source>
        <dbReference type="Proteomes" id="UP000199021"/>
    </source>
</evidence>
<proteinExistence type="predicted"/>
<keyword evidence="2" id="KW-1185">Reference proteome</keyword>
<dbReference type="InParanoid" id="A0A1H9DW44"/>
<sequence>MKPKIDWPNHLISFVLVVLSILMAFQLEKCSDDRREDKLVEAHVKEIVEETRYNKSNLVNLIDKLKDDQFQLDTLLQLIHSEEEDLQRINNLVFRMMNVGGLYLKKNAFVSFTESGDIRFVDDFEEKTNLVQLYEFYKLAEVQNQLLVESFNERYFKHVSEKLDLYRARPQPIENYRDRVFINSISSYRYFLTSCLRTYERCLGYMDKYIQENAENV</sequence>
<dbReference type="OrthoDB" id="1427364at2"/>
<reference evidence="2" key="1">
    <citation type="submission" date="2016-10" db="EMBL/GenBank/DDBJ databases">
        <authorList>
            <person name="Varghese N."/>
            <person name="Submissions S."/>
        </authorList>
    </citation>
    <scope>NUCLEOTIDE SEQUENCE [LARGE SCALE GENOMIC DNA]</scope>
    <source>
        <strain evidence="2">DSM 24740</strain>
    </source>
</reference>
<organism evidence="1 2">
    <name type="scientific">Neolewinella agarilytica</name>
    <dbReference type="NCBI Taxonomy" id="478744"/>
    <lineage>
        <taxon>Bacteria</taxon>
        <taxon>Pseudomonadati</taxon>
        <taxon>Bacteroidota</taxon>
        <taxon>Saprospiria</taxon>
        <taxon>Saprospirales</taxon>
        <taxon>Lewinellaceae</taxon>
        <taxon>Neolewinella</taxon>
    </lineage>
</organism>
<evidence type="ECO:0000313" key="1">
    <source>
        <dbReference type="EMBL" id="SEQ17602.1"/>
    </source>
</evidence>
<gene>
    <name evidence="1" type="ORF">SAMN05444359_106152</name>
</gene>